<evidence type="ECO:0000256" key="1">
    <source>
        <dbReference type="ARBA" id="ARBA00022857"/>
    </source>
</evidence>
<proteinExistence type="predicted"/>
<protein>
    <submittedName>
        <fullName evidence="2">Acyl-CoA reductase</fullName>
    </submittedName>
</protein>
<sequence length="491" mass="54395">MAKRPISYAVLRGEVVETDLIEFGGRGGDITFLAPDPHKISDRIPLASPRLMEDMYSIPFDGILDYLAELGPRLELSRNPYMQEALEYSYDTAPSTKPIVDAFYHDLPFMFDKERIRKMVDFNIGIDHLEGWVEQQLNGCTVGIRAYGSRQLHIVAGNGPVLGALTVIRGAVTRGDMIVKVPSNDPFTTGAIARTMVDMAPDHPITKHLAVAYWRGGDEALESRIYQPHNIEKICAWGGFASVKHVTKYIQPGIELISLDPKRSASIIGKEALESPETMAEVGARIAADFAPGNQVACSSSRLVYVMCGTEDEDIEKLKQLGQATYDAMMSLPEVISTKPKRYDPDLKRQVDTLRLNDDFYTVIGGKDGEGAILISHTSDRVEFWEYLGDRTINIIPVDTLDEVLDVVDAYTQTVGVWPDNLWDTVRHKGALHGGQRFVELGYGFNGAGLVGPQDGIEPMRRIVKWIVSEKPSADKVPLWGDTAKDVKMLA</sequence>
<accession>A0ABU8RX07</accession>
<organism evidence="2 3">
    <name type="scientific">Novosphingobium anseongense</name>
    <dbReference type="NCBI Taxonomy" id="3133436"/>
    <lineage>
        <taxon>Bacteria</taxon>
        <taxon>Pseudomonadati</taxon>
        <taxon>Pseudomonadota</taxon>
        <taxon>Alphaproteobacteria</taxon>
        <taxon>Sphingomonadales</taxon>
        <taxon>Sphingomonadaceae</taxon>
        <taxon>Novosphingobium</taxon>
    </lineage>
</organism>
<dbReference type="SUPFAM" id="SSF53720">
    <property type="entry name" value="ALDH-like"/>
    <property type="match status" value="1"/>
</dbReference>
<evidence type="ECO:0000313" key="2">
    <source>
        <dbReference type="EMBL" id="MEJ5977478.1"/>
    </source>
</evidence>
<dbReference type="EMBL" id="JBBHJZ010000002">
    <property type="protein sequence ID" value="MEJ5977478.1"/>
    <property type="molecule type" value="Genomic_DNA"/>
</dbReference>
<dbReference type="InterPro" id="IPR016161">
    <property type="entry name" value="Ald_DH/histidinol_DH"/>
</dbReference>
<dbReference type="RefSeq" id="WP_339587416.1">
    <property type="nucleotide sequence ID" value="NZ_JBBHJZ010000002.1"/>
</dbReference>
<dbReference type="InterPro" id="IPR008670">
    <property type="entry name" value="CoA_reduct_LuxC"/>
</dbReference>
<keyword evidence="3" id="KW-1185">Reference proteome</keyword>
<dbReference type="Proteomes" id="UP001361239">
    <property type="component" value="Unassembled WGS sequence"/>
</dbReference>
<comment type="caution">
    <text evidence="2">The sequence shown here is derived from an EMBL/GenBank/DDBJ whole genome shotgun (WGS) entry which is preliminary data.</text>
</comment>
<dbReference type="Pfam" id="PF05893">
    <property type="entry name" value="LuxC"/>
    <property type="match status" value="1"/>
</dbReference>
<gene>
    <name evidence="2" type="ORF">WG901_12585</name>
</gene>
<reference evidence="2 3" key="1">
    <citation type="submission" date="2024-03" db="EMBL/GenBank/DDBJ databases">
        <authorList>
            <person name="Jo J.-H."/>
        </authorList>
    </citation>
    <scope>NUCLEOTIDE SEQUENCE [LARGE SCALE GENOMIC DNA]</scope>
    <source>
        <strain evidence="2 3">PS1R-30</strain>
    </source>
</reference>
<name>A0ABU8RX07_9SPHN</name>
<keyword evidence="1" id="KW-0521">NADP</keyword>
<evidence type="ECO:0000313" key="3">
    <source>
        <dbReference type="Proteomes" id="UP001361239"/>
    </source>
</evidence>